<dbReference type="Proteomes" id="UP000617979">
    <property type="component" value="Unassembled WGS sequence"/>
</dbReference>
<dbReference type="Pfam" id="PF05402">
    <property type="entry name" value="PqqD"/>
    <property type="match status" value="1"/>
</dbReference>
<protein>
    <recommendedName>
        <fullName evidence="4">Coenzyme PQQ synthesis protein D (PqqD)</fullName>
    </recommendedName>
</protein>
<dbReference type="InterPro" id="IPR008792">
    <property type="entry name" value="PQQD"/>
</dbReference>
<feature type="transmembrane region" description="Helical" evidence="1">
    <location>
        <begin position="255"/>
        <end position="274"/>
    </location>
</feature>
<feature type="transmembrane region" description="Helical" evidence="1">
    <location>
        <begin position="140"/>
        <end position="162"/>
    </location>
</feature>
<evidence type="ECO:0008006" key="4">
    <source>
        <dbReference type="Google" id="ProtNLM"/>
    </source>
</evidence>
<dbReference type="InterPro" id="IPR041881">
    <property type="entry name" value="PqqD_sf"/>
</dbReference>
<name>A0ABQ1G4X1_9BACL</name>
<accession>A0ABQ1G4X1</accession>
<comment type="caution">
    <text evidence="2">The sequence shown here is derived from an EMBL/GenBank/DDBJ whole genome shotgun (WGS) entry which is preliminary data.</text>
</comment>
<dbReference type="RefSeq" id="WP_188430047.1">
    <property type="nucleotide sequence ID" value="NZ_BMEX01000002.1"/>
</dbReference>
<keyword evidence="1" id="KW-0812">Transmembrane</keyword>
<gene>
    <name evidence="2" type="ORF">GCM10007416_07620</name>
</gene>
<feature type="transmembrane region" description="Helical" evidence="1">
    <location>
        <begin position="168"/>
        <end position="186"/>
    </location>
</feature>
<keyword evidence="3" id="KW-1185">Reference proteome</keyword>
<feature type="transmembrane region" description="Helical" evidence="1">
    <location>
        <begin position="228"/>
        <end position="249"/>
    </location>
</feature>
<sequence length="300" mass="34555">MIRDTTIPVWPEHVELTKEAIQDHVLDIRHGINEVTYEILKEVDGHRSINEICNRLCEQHSWPPEQVLPDIRQLVLQLNERYLINVRQPPSLKVWLQERWITVLVFMRVLQGTDWQTRHRIDLGADEGIGKTAIWRIGIAVLKAHGLLGFLLVAITSFLLFALDINGWLWQGTGVGFFYLLGNLLHEWGHHVSYQKGKHGRRPSFLAVKRLVLQIVRRHTTPRNEWKITLAGPLLPFTMALVIAVMVWMDYWPGSHLFGWAVVIVLGIHPLSLIPPAEDGKRLVEVIRARKLLVKQGEKS</sequence>
<keyword evidence="1" id="KW-0472">Membrane</keyword>
<evidence type="ECO:0000313" key="3">
    <source>
        <dbReference type="Proteomes" id="UP000617979"/>
    </source>
</evidence>
<keyword evidence="1" id="KW-1133">Transmembrane helix</keyword>
<evidence type="ECO:0000313" key="2">
    <source>
        <dbReference type="EMBL" id="GGA37187.1"/>
    </source>
</evidence>
<dbReference type="EMBL" id="BMEX01000002">
    <property type="protein sequence ID" value="GGA37187.1"/>
    <property type="molecule type" value="Genomic_DNA"/>
</dbReference>
<evidence type="ECO:0000256" key="1">
    <source>
        <dbReference type="SAM" id="Phobius"/>
    </source>
</evidence>
<proteinExistence type="predicted"/>
<organism evidence="2 3">
    <name type="scientific">Kroppenstedtia guangzhouensis</name>
    <dbReference type="NCBI Taxonomy" id="1274356"/>
    <lineage>
        <taxon>Bacteria</taxon>
        <taxon>Bacillati</taxon>
        <taxon>Bacillota</taxon>
        <taxon>Bacilli</taxon>
        <taxon>Bacillales</taxon>
        <taxon>Thermoactinomycetaceae</taxon>
        <taxon>Kroppenstedtia</taxon>
    </lineage>
</organism>
<reference evidence="3" key="1">
    <citation type="journal article" date="2019" name="Int. J. Syst. Evol. Microbiol.">
        <title>The Global Catalogue of Microorganisms (GCM) 10K type strain sequencing project: providing services to taxonomists for standard genome sequencing and annotation.</title>
        <authorList>
            <consortium name="The Broad Institute Genomics Platform"/>
            <consortium name="The Broad Institute Genome Sequencing Center for Infectious Disease"/>
            <person name="Wu L."/>
            <person name="Ma J."/>
        </authorList>
    </citation>
    <scope>NUCLEOTIDE SEQUENCE [LARGE SCALE GENOMIC DNA]</scope>
    <source>
        <strain evidence="3">CGMCC 1.12404</strain>
    </source>
</reference>
<dbReference type="Gene3D" id="1.10.10.1150">
    <property type="entry name" value="Coenzyme PQQ synthesis protein D (PqqD)"/>
    <property type="match status" value="1"/>
</dbReference>